<gene>
    <name evidence="1" type="ORF">N440310_182</name>
</gene>
<name>A0A1D8KRF0_9CAUD</name>
<evidence type="ECO:0000313" key="1">
    <source>
        <dbReference type="EMBL" id="AOV61228.1"/>
    </source>
</evidence>
<organism evidence="1 2">
    <name type="scientific">Synechococcus phage S-CAM22</name>
    <dbReference type="NCBI Taxonomy" id="1883365"/>
    <lineage>
        <taxon>Viruses</taxon>
        <taxon>Duplodnaviria</taxon>
        <taxon>Heunggongvirae</taxon>
        <taxon>Uroviricota</taxon>
        <taxon>Caudoviricetes</taxon>
        <taxon>Pantevenvirales</taxon>
        <taxon>Kyanoviridae</taxon>
        <taxon>Alisovirus</taxon>
        <taxon>Alisovirus socal22</taxon>
    </lineage>
</organism>
<protein>
    <submittedName>
        <fullName evidence="1">Uncharacterized protein</fullName>
    </submittedName>
</protein>
<sequence>MKTPGFLMDTLFYLRTLTTISVLSIALQTHSLVRGTSEENTFTSYENLEVVVGELKVKATGKNTTAALVNLLKIANSTEIWSSNETF</sequence>
<dbReference type="EMBL" id="KU686208">
    <property type="protein sequence ID" value="AOV61228.1"/>
    <property type="molecule type" value="Genomic_DNA"/>
</dbReference>
<dbReference type="Proteomes" id="UP000241089">
    <property type="component" value="Segment"/>
</dbReference>
<reference evidence="1 2" key="1">
    <citation type="journal article" date="2016" name="Virology">
        <title>The genomic content and context of auxiliary metabolic genes in marine cyanomyoviruses.</title>
        <authorList>
            <person name="Crummett L.T."/>
            <person name="Puxty R.J."/>
            <person name="Weihe C."/>
            <person name="Marston M.F."/>
            <person name="Martiny J.B."/>
        </authorList>
    </citation>
    <scope>NUCLEOTIDE SEQUENCE [LARGE SCALE GENOMIC DNA]</scope>
    <source>
        <strain evidence="1">0310NB44</strain>
    </source>
</reference>
<evidence type="ECO:0000313" key="2">
    <source>
        <dbReference type="Proteomes" id="UP000241089"/>
    </source>
</evidence>
<accession>A0A1D8KRF0</accession>
<proteinExistence type="predicted"/>